<feature type="signal peptide" evidence="1">
    <location>
        <begin position="1"/>
        <end position="24"/>
    </location>
</feature>
<organism evidence="2 3">
    <name type="scientific">Panicum hallii var. hallii</name>
    <dbReference type="NCBI Taxonomy" id="1504633"/>
    <lineage>
        <taxon>Eukaryota</taxon>
        <taxon>Viridiplantae</taxon>
        <taxon>Streptophyta</taxon>
        <taxon>Embryophyta</taxon>
        <taxon>Tracheophyta</taxon>
        <taxon>Spermatophyta</taxon>
        <taxon>Magnoliopsida</taxon>
        <taxon>Liliopsida</taxon>
        <taxon>Poales</taxon>
        <taxon>Poaceae</taxon>
        <taxon>PACMAD clade</taxon>
        <taxon>Panicoideae</taxon>
        <taxon>Panicodae</taxon>
        <taxon>Paniceae</taxon>
        <taxon>Panicinae</taxon>
        <taxon>Panicum</taxon>
        <taxon>Panicum sect. Panicum</taxon>
    </lineage>
</organism>
<dbReference type="EMBL" id="CM009755">
    <property type="protein sequence ID" value="PUZ47117.1"/>
    <property type="molecule type" value="Genomic_DNA"/>
</dbReference>
<evidence type="ECO:0008006" key="4">
    <source>
        <dbReference type="Google" id="ProtNLM"/>
    </source>
</evidence>
<reference evidence="2 3" key="1">
    <citation type="submission" date="2018-04" db="EMBL/GenBank/DDBJ databases">
        <title>WGS assembly of Panicum hallii var. hallii HAL2.</title>
        <authorList>
            <person name="Lovell J."/>
            <person name="Jenkins J."/>
            <person name="Lowry D."/>
            <person name="Mamidi S."/>
            <person name="Sreedasyam A."/>
            <person name="Weng X."/>
            <person name="Barry K."/>
            <person name="Bonette J."/>
            <person name="Campitelli B."/>
            <person name="Daum C."/>
            <person name="Gordon S."/>
            <person name="Gould B."/>
            <person name="Lipzen A."/>
            <person name="MacQueen A."/>
            <person name="Palacio-Mejia J."/>
            <person name="Plott C."/>
            <person name="Shakirov E."/>
            <person name="Shu S."/>
            <person name="Yoshinaga Y."/>
            <person name="Zane M."/>
            <person name="Rokhsar D."/>
            <person name="Grimwood J."/>
            <person name="Schmutz J."/>
            <person name="Juenger T."/>
        </authorList>
    </citation>
    <scope>NUCLEOTIDE SEQUENCE [LARGE SCALE GENOMIC DNA]</scope>
    <source>
        <strain evidence="3">cv. HAL2</strain>
    </source>
</reference>
<dbReference type="Gramene" id="PUZ47117">
    <property type="protein sequence ID" value="PUZ47117"/>
    <property type="gene ID" value="GQ55_7G137600"/>
</dbReference>
<dbReference type="Proteomes" id="UP000244336">
    <property type="component" value="Chromosome 7"/>
</dbReference>
<gene>
    <name evidence="2" type="ORF">GQ55_7G137600</name>
</gene>
<sequence length="83" mass="9531">MARHATKLLFICSCLACCCCPCRPTFSNFTGKTTTMPSNLHSKNHWIFRMQFKKHSFLRSTFACLCHFAVTGKKMSHIRANSR</sequence>
<keyword evidence="1" id="KW-0732">Signal</keyword>
<evidence type="ECO:0000313" key="3">
    <source>
        <dbReference type="Proteomes" id="UP000244336"/>
    </source>
</evidence>
<proteinExistence type="predicted"/>
<evidence type="ECO:0000256" key="1">
    <source>
        <dbReference type="SAM" id="SignalP"/>
    </source>
</evidence>
<keyword evidence="3" id="KW-1185">Reference proteome</keyword>
<accession>A0A2T7CUU7</accession>
<name>A0A2T7CUU7_9POAL</name>
<protein>
    <recommendedName>
        <fullName evidence="4">Secreted protein</fullName>
    </recommendedName>
</protein>
<evidence type="ECO:0000313" key="2">
    <source>
        <dbReference type="EMBL" id="PUZ47117.1"/>
    </source>
</evidence>
<dbReference type="AlphaFoldDB" id="A0A2T7CUU7"/>
<feature type="chain" id="PRO_5015723670" description="Secreted protein" evidence="1">
    <location>
        <begin position="25"/>
        <end position="83"/>
    </location>
</feature>